<dbReference type="AlphaFoldDB" id="A0A8J6HAZ3"/>
<protein>
    <submittedName>
        <fullName evidence="2">Uncharacterized protein</fullName>
    </submittedName>
</protein>
<evidence type="ECO:0000313" key="2">
    <source>
        <dbReference type="EMBL" id="KAH0811198.1"/>
    </source>
</evidence>
<organism evidence="2 3">
    <name type="scientific">Tenebrio molitor</name>
    <name type="common">Yellow mealworm beetle</name>
    <dbReference type="NCBI Taxonomy" id="7067"/>
    <lineage>
        <taxon>Eukaryota</taxon>
        <taxon>Metazoa</taxon>
        <taxon>Ecdysozoa</taxon>
        <taxon>Arthropoda</taxon>
        <taxon>Hexapoda</taxon>
        <taxon>Insecta</taxon>
        <taxon>Pterygota</taxon>
        <taxon>Neoptera</taxon>
        <taxon>Endopterygota</taxon>
        <taxon>Coleoptera</taxon>
        <taxon>Polyphaga</taxon>
        <taxon>Cucujiformia</taxon>
        <taxon>Tenebrionidae</taxon>
        <taxon>Tenebrio</taxon>
    </lineage>
</organism>
<evidence type="ECO:0000313" key="3">
    <source>
        <dbReference type="Proteomes" id="UP000719412"/>
    </source>
</evidence>
<reference evidence="2" key="2">
    <citation type="submission" date="2021-08" db="EMBL/GenBank/DDBJ databases">
        <authorList>
            <person name="Eriksson T."/>
        </authorList>
    </citation>
    <scope>NUCLEOTIDE SEQUENCE</scope>
    <source>
        <strain evidence="2">Stoneville</strain>
        <tissue evidence="2">Whole head</tissue>
    </source>
</reference>
<keyword evidence="3" id="KW-1185">Reference proteome</keyword>
<accession>A0A8J6HAZ3</accession>
<sequence length="83" mass="8943">MIRGRKCSGNVTDAFRTAGFHPEKNVDSMDRVESEDGADIFGFDIKQSPVPANDDEMSACTQPAWSEGSSSEAVKSSLSARKT</sequence>
<dbReference type="Proteomes" id="UP000719412">
    <property type="component" value="Unassembled WGS sequence"/>
</dbReference>
<reference evidence="2" key="1">
    <citation type="journal article" date="2020" name="J Insects Food Feed">
        <title>The yellow mealworm (Tenebrio molitor) genome: a resource for the emerging insects as food and feed industry.</title>
        <authorList>
            <person name="Eriksson T."/>
            <person name="Andere A."/>
            <person name="Kelstrup H."/>
            <person name="Emery V."/>
            <person name="Picard C."/>
        </authorList>
    </citation>
    <scope>NUCLEOTIDE SEQUENCE</scope>
    <source>
        <strain evidence="2">Stoneville</strain>
        <tissue evidence="2">Whole head</tissue>
    </source>
</reference>
<gene>
    <name evidence="2" type="ORF">GEV33_011593</name>
</gene>
<feature type="region of interest" description="Disordered" evidence="1">
    <location>
        <begin position="47"/>
        <end position="83"/>
    </location>
</feature>
<feature type="compositionally biased region" description="Low complexity" evidence="1">
    <location>
        <begin position="66"/>
        <end position="83"/>
    </location>
</feature>
<dbReference type="EMBL" id="JABDTM020026975">
    <property type="protein sequence ID" value="KAH0811198.1"/>
    <property type="molecule type" value="Genomic_DNA"/>
</dbReference>
<name>A0A8J6HAZ3_TENMO</name>
<evidence type="ECO:0000256" key="1">
    <source>
        <dbReference type="SAM" id="MobiDB-lite"/>
    </source>
</evidence>
<proteinExistence type="predicted"/>
<comment type="caution">
    <text evidence="2">The sequence shown here is derived from an EMBL/GenBank/DDBJ whole genome shotgun (WGS) entry which is preliminary data.</text>
</comment>